<evidence type="ECO:0000313" key="2">
    <source>
        <dbReference type="EMBL" id="GAA4496071.1"/>
    </source>
</evidence>
<feature type="transmembrane region" description="Helical" evidence="1">
    <location>
        <begin position="17"/>
        <end position="35"/>
    </location>
</feature>
<protein>
    <recommendedName>
        <fullName evidence="4">DUF4199 domain-containing protein</fullName>
    </recommendedName>
</protein>
<keyword evidence="1" id="KW-0812">Transmembrane</keyword>
<accession>A0ABP8Q1A4</accession>
<gene>
    <name evidence="2" type="ORF">GCM10023172_08790</name>
</gene>
<feature type="transmembrane region" description="Helical" evidence="1">
    <location>
        <begin position="142"/>
        <end position="166"/>
    </location>
</feature>
<evidence type="ECO:0000313" key="3">
    <source>
        <dbReference type="Proteomes" id="UP001501243"/>
    </source>
</evidence>
<reference evidence="3" key="1">
    <citation type="journal article" date="2019" name="Int. J. Syst. Evol. Microbiol.">
        <title>The Global Catalogue of Microorganisms (GCM) 10K type strain sequencing project: providing services to taxonomists for standard genome sequencing and annotation.</title>
        <authorList>
            <consortium name="The Broad Institute Genomics Platform"/>
            <consortium name="The Broad Institute Genome Sequencing Center for Infectious Disease"/>
            <person name="Wu L."/>
            <person name="Ma J."/>
        </authorList>
    </citation>
    <scope>NUCLEOTIDE SEQUENCE [LARGE SCALE GENOMIC DNA]</scope>
    <source>
        <strain evidence="3">JCM 17841</strain>
    </source>
</reference>
<proteinExistence type="predicted"/>
<dbReference type="Proteomes" id="UP001501243">
    <property type="component" value="Unassembled WGS sequence"/>
</dbReference>
<sequence length="174" mass="18278">MQTVTPSASTAAVGGRFGLLTGLVSIIISFGIYALQLETYTAVRFLTTAVLAVGIILAMRSFKDQNAGFMGYGQGVGVGLVVSGVVGLLGGAFMYVYTTLVDPDVLMRMMDKARADMEAKGLADAQIDQAMALSGKFMNGPFMALSALLITLFFGLAISLLAAAFVKNPKPEFE</sequence>
<dbReference type="EMBL" id="BAABGQ010000004">
    <property type="protein sequence ID" value="GAA4496071.1"/>
    <property type="molecule type" value="Genomic_DNA"/>
</dbReference>
<evidence type="ECO:0008006" key="4">
    <source>
        <dbReference type="Google" id="ProtNLM"/>
    </source>
</evidence>
<dbReference type="Pfam" id="PF13858">
    <property type="entry name" value="DUF4199"/>
    <property type="match status" value="1"/>
</dbReference>
<keyword evidence="3" id="KW-1185">Reference proteome</keyword>
<name>A0ABP8Q1A4_9BACT</name>
<organism evidence="2 3">
    <name type="scientific">Hymenobacter ginsengisoli</name>
    <dbReference type="NCBI Taxonomy" id="1051626"/>
    <lineage>
        <taxon>Bacteria</taxon>
        <taxon>Pseudomonadati</taxon>
        <taxon>Bacteroidota</taxon>
        <taxon>Cytophagia</taxon>
        <taxon>Cytophagales</taxon>
        <taxon>Hymenobacteraceae</taxon>
        <taxon>Hymenobacter</taxon>
    </lineage>
</organism>
<feature type="transmembrane region" description="Helical" evidence="1">
    <location>
        <begin position="41"/>
        <end position="59"/>
    </location>
</feature>
<evidence type="ECO:0000256" key="1">
    <source>
        <dbReference type="SAM" id="Phobius"/>
    </source>
</evidence>
<dbReference type="RefSeq" id="WP_208133492.1">
    <property type="nucleotide sequence ID" value="NZ_BAABGQ010000004.1"/>
</dbReference>
<keyword evidence="1" id="KW-0472">Membrane</keyword>
<feature type="transmembrane region" description="Helical" evidence="1">
    <location>
        <begin position="71"/>
        <end position="97"/>
    </location>
</feature>
<comment type="caution">
    <text evidence="2">The sequence shown here is derived from an EMBL/GenBank/DDBJ whole genome shotgun (WGS) entry which is preliminary data.</text>
</comment>
<dbReference type="InterPro" id="IPR025250">
    <property type="entry name" value="DUF4199"/>
</dbReference>
<keyword evidence="1" id="KW-1133">Transmembrane helix</keyword>